<dbReference type="GO" id="GO:0005886">
    <property type="term" value="C:plasma membrane"/>
    <property type="evidence" value="ECO:0007669"/>
    <property type="project" value="UniProtKB-SubCell"/>
</dbReference>
<dbReference type="Proteomes" id="UP000530928">
    <property type="component" value="Unassembled WGS sequence"/>
</dbReference>
<evidence type="ECO:0000256" key="7">
    <source>
        <dbReference type="ARBA" id="ARBA00022984"/>
    </source>
</evidence>
<dbReference type="GO" id="GO:0071555">
    <property type="term" value="P:cell wall organization"/>
    <property type="evidence" value="ECO:0007669"/>
    <property type="project" value="UniProtKB-KW"/>
</dbReference>
<proteinExistence type="inferred from homology"/>
<evidence type="ECO:0000256" key="10">
    <source>
        <dbReference type="ARBA" id="ARBA00023316"/>
    </source>
</evidence>
<dbReference type="Gene3D" id="3.90.1310.10">
    <property type="entry name" value="Penicillin-binding protein 2a (Domain 2)"/>
    <property type="match status" value="1"/>
</dbReference>
<keyword evidence="4" id="KW-1003">Cell membrane</keyword>
<dbReference type="GO" id="GO:0008360">
    <property type="term" value="P:regulation of cell shape"/>
    <property type="evidence" value="ECO:0007669"/>
    <property type="project" value="UniProtKB-KW"/>
</dbReference>
<dbReference type="PANTHER" id="PTHR30627:SF2">
    <property type="entry name" value="PEPTIDOGLYCAN D,D-TRANSPEPTIDASE MRDA"/>
    <property type="match status" value="1"/>
</dbReference>
<evidence type="ECO:0000256" key="5">
    <source>
        <dbReference type="ARBA" id="ARBA00022692"/>
    </source>
</evidence>
<dbReference type="PANTHER" id="PTHR30627">
    <property type="entry name" value="PEPTIDOGLYCAN D,D-TRANSPEPTIDASE"/>
    <property type="match status" value="1"/>
</dbReference>
<keyword evidence="14" id="KW-1185">Reference proteome</keyword>
<keyword evidence="6" id="KW-0133">Cell shape</keyword>
<protein>
    <submittedName>
        <fullName evidence="13">Penicillin-binding protein 2</fullName>
    </submittedName>
</protein>
<dbReference type="RefSeq" id="WP_181612486.1">
    <property type="nucleotide sequence ID" value="NZ_BAABAM010000005.1"/>
</dbReference>
<dbReference type="InterPro" id="IPR005311">
    <property type="entry name" value="PBP_dimer"/>
</dbReference>
<reference evidence="13 14" key="1">
    <citation type="submission" date="2020-07" db="EMBL/GenBank/DDBJ databases">
        <title>Genomic Encyclopedia of Type Strains, Phase IV (KMG-IV): sequencing the most valuable type-strain genomes for metagenomic binning, comparative biology and taxonomic classification.</title>
        <authorList>
            <person name="Goeker M."/>
        </authorList>
    </citation>
    <scope>NUCLEOTIDE SEQUENCE [LARGE SCALE GENOMIC DNA]</scope>
    <source>
        <strain evidence="13 14">DSM 45533</strain>
    </source>
</reference>
<evidence type="ECO:0000256" key="9">
    <source>
        <dbReference type="ARBA" id="ARBA00023136"/>
    </source>
</evidence>
<comment type="subcellular location">
    <subcellularLocation>
        <location evidence="2">Cell membrane</location>
    </subcellularLocation>
    <subcellularLocation>
        <location evidence="1">Membrane</location>
        <topology evidence="1">Single-pass membrane protein</topology>
    </subcellularLocation>
</comment>
<dbReference type="GO" id="GO:0009252">
    <property type="term" value="P:peptidoglycan biosynthetic process"/>
    <property type="evidence" value="ECO:0007669"/>
    <property type="project" value="UniProtKB-KW"/>
</dbReference>
<gene>
    <name evidence="13" type="ORF">HNR30_005066</name>
</gene>
<evidence type="ECO:0000256" key="6">
    <source>
        <dbReference type="ARBA" id="ARBA00022960"/>
    </source>
</evidence>
<comment type="similarity">
    <text evidence="3">Belongs to the transpeptidase family.</text>
</comment>
<keyword evidence="9" id="KW-0472">Membrane</keyword>
<sequence length="605" mass="63335">MVRLRVLRVLIAALMVTLLGRLWLLQVVEGGTYTKAAADTRTRTVPVPATRGQILDVHLRPLVANRSRPVVTVDHVTLGLQPGGGRAVLTRLAGLLRVPYGELEAKTRLCGPEVAQPCWPGSPYSPIPVAEQVEVARALRIAEHPRDFPGVSVELRPVRWYPLGSGAAHTLGYLQGEHGQAGLESAYDRELAGRPGSRNVAVDNTGKVVRTVEERAPAPGDTLVTSIDARVQGIAERALAGAVSRPGGKGAAVVLESATGRVVALASQPTYDPGVWTDGVSAAEYRGLPLHSSALQGQWAPGSTWKVVSVAGAAAAGYRLEAAYDCPSSYTVGNRAFRNFASADLGELTMHGALVKSCDTIFYRLADELWRKGDQALERAAKGFAFGTATGVDLPGEGAGLVPDRRWKAATGAASCKRAESGYPEEKDSARAAYLTRLAKDNCSSGGAWQAGDAANLSIGQGDVLVTPLQLARAYAAVANGGTLFSPRVGLRVLRPDGEVARTITPPVTGRLPASAPTLAFIRAALADVPRTGTASGAFEGFPFDRAAVAGKTGTAEAYGRQDTSWFASFAPDPGYTVVVVVSEGGRGAEVAAPAAREIWEGILS</sequence>
<accession>A0A7W0CMI1</accession>
<evidence type="ECO:0000259" key="11">
    <source>
        <dbReference type="Pfam" id="PF00905"/>
    </source>
</evidence>
<keyword evidence="8" id="KW-1133">Transmembrane helix</keyword>
<keyword evidence="5" id="KW-0812">Transmembrane</keyword>
<comment type="caution">
    <text evidence="13">The sequence shown here is derived from an EMBL/GenBank/DDBJ whole genome shotgun (WGS) entry which is preliminary data.</text>
</comment>
<dbReference type="AlphaFoldDB" id="A0A7W0CMI1"/>
<dbReference type="GO" id="GO:0071972">
    <property type="term" value="F:peptidoglycan L,D-transpeptidase activity"/>
    <property type="evidence" value="ECO:0007669"/>
    <property type="project" value="TreeGrafter"/>
</dbReference>
<evidence type="ECO:0000313" key="13">
    <source>
        <dbReference type="EMBL" id="MBA2893705.1"/>
    </source>
</evidence>
<evidence type="ECO:0000259" key="12">
    <source>
        <dbReference type="Pfam" id="PF03717"/>
    </source>
</evidence>
<dbReference type="InterPro" id="IPR001460">
    <property type="entry name" value="PCN-bd_Tpept"/>
</dbReference>
<dbReference type="GO" id="GO:0008658">
    <property type="term" value="F:penicillin binding"/>
    <property type="evidence" value="ECO:0007669"/>
    <property type="project" value="InterPro"/>
</dbReference>
<dbReference type="InterPro" id="IPR012338">
    <property type="entry name" value="Beta-lactam/transpept-like"/>
</dbReference>
<feature type="domain" description="Penicillin-binding protein dimerisation" evidence="12">
    <location>
        <begin position="47"/>
        <end position="212"/>
    </location>
</feature>
<dbReference type="Pfam" id="PF03717">
    <property type="entry name" value="PBP_dimer"/>
    <property type="match status" value="1"/>
</dbReference>
<keyword evidence="7" id="KW-0573">Peptidoglycan synthesis</keyword>
<name>A0A7W0CMI1_9ACTN</name>
<dbReference type="SUPFAM" id="SSF56601">
    <property type="entry name" value="beta-lactamase/transpeptidase-like"/>
    <property type="match status" value="1"/>
</dbReference>
<evidence type="ECO:0000256" key="4">
    <source>
        <dbReference type="ARBA" id="ARBA00022475"/>
    </source>
</evidence>
<dbReference type="SUPFAM" id="SSF56519">
    <property type="entry name" value="Penicillin binding protein dimerisation domain"/>
    <property type="match status" value="1"/>
</dbReference>
<organism evidence="13 14">
    <name type="scientific">Nonomuraea soli</name>
    <dbReference type="NCBI Taxonomy" id="1032476"/>
    <lineage>
        <taxon>Bacteria</taxon>
        <taxon>Bacillati</taxon>
        <taxon>Actinomycetota</taxon>
        <taxon>Actinomycetes</taxon>
        <taxon>Streptosporangiales</taxon>
        <taxon>Streptosporangiaceae</taxon>
        <taxon>Nonomuraea</taxon>
    </lineage>
</organism>
<evidence type="ECO:0000256" key="2">
    <source>
        <dbReference type="ARBA" id="ARBA00004236"/>
    </source>
</evidence>
<dbReference type="Gene3D" id="3.40.710.10">
    <property type="entry name" value="DD-peptidase/beta-lactamase superfamily"/>
    <property type="match status" value="1"/>
</dbReference>
<evidence type="ECO:0000256" key="3">
    <source>
        <dbReference type="ARBA" id="ARBA00007171"/>
    </source>
</evidence>
<dbReference type="InterPro" id="IPR036138">
    <property type="entry name" value="PBP_dimer_sf"/>
</dbReference>
<feature type="domain" description="Penicillin-binding protein transpeptidase" evidence="11">
    <location>
        <begin position="250"/>
        <end position="600"/>
    </location>
</feature>
<evidence type="ECO:0000256" key="1">
    <source>
        <dbReference type="ARBA" id="ARBA00004167"/>
    </source>
</evidence>
<evidence type="ECO:0000256" key="8">
    <source>
        <dbReference type="ARBA" id="ARBA00022989"/>
    </source>
</evidence>
<keyword evidence="10" id="KW-0961">Cell wall biogenesis/degradation</keyword>
<dbReference type="EMBL" id="JACDUR010000005">
    <property type="protein sequence ID" value="MBA2893705.1"/>
    <property type="molecule type" value="Genomic_DNA"/>
</dbReference>
<dbReference type="InterPro" id="IPR050515">
    <property type="entry name" value="Beta-lactam/transpept"/>
</dbReference>
<evidence type="ECO:0000313" key="14">
    <source>
        <dbReference type="Proteomes" id="UP000530928"/>
    </source>
</evidence>
<dbReference type="Pfam" id="PF00905">
    <property type="entry name" value="Transpeptidase"/>
    <property type="match status" value="1"/>
</dbReference>